<name>A0A5B8UV66_9SPHI</name>
<feature type="transmembrane region" description="Helical" evidence="1">
    <location>
        <begin position="43"/>
        <end position="65"/>
    </location>
</feature>
<keyword evidence="1" id="KW-0812">Transmembrane</keyword>
<keyword evidence="1" id="KW-0472">Membrane</keyword>
<reference evidence="2 3" key="1">
    <citation type="journal article" date="2017" name="Curr. Microbiol.">
        <title>Mucilaginibacter ginsenosidivorans sp. nov., Isolated from Soil of Ginseng Field.</title>
        <authorList>
            <person name="Kim M.M."/>
            <person name="Siddiqi M.Z."/>
            <person name="Im W.T."/>
        </authorList>
    </citation>
    <scope>NUCLEOTIDE SEQUENCE [LARGE SCALE GENOMIC DNA]</scope>
    <source>
        <strain evidence="2 3">Gsoil 3017</strain>
    </source>
</reference>
<evidence type="ECO:0000313" key="2">
    <source>
        <dbReference type="EMBL" id="QEC63030.1"/>
    </source>
</evidence>
<dbReference type="Proteomes" id="UP000321479">
    <property type="component" value="Chromosome"/>
</dbReference>
<keyword evidence="1" id="KW-1133">Transmembrane helix</keyword>
<organism evidence="2 3">
    <name type="scientific">Mucilaginibacter ginsenosidivorans</name>
    <dbReference type="NCBI Taxonomy" id="398053"/>
    <lineage>
        <taxon>Bacteria</taxon>
        <taxon>Pseudomonadati</taxon>
        <taxon>Bacteroidota</taxon>
        <taxon>Sphingobacteriia</taxon>
        <taxon>Sphingobacteriales</taxon>
        <taxon>Sphingobacteriaceae</taxon>
        <taxon>Mucilaginibacter</taxon>
    </lineage>
</organism>
<protein>
    <submittedName>
        <fullName evidence="2">Uncharacterized protein</fullName>
    </submittedName>
</protein>
<dbReference type="KEGG" id="mgin:FRZ54_10710"/>
<dbReference type="OrthoDB" id="790344at2"/>
<sequence length="271" mass="29858">MAMQDNEFDDVFRSKLEGFEAEPSERVWTGIDDELGGRERKKFWLPLLRIAASVIVLITAGLLFIPRHVKTDQPKNTKTGIVKTAVKPTRAPGATTEPASQLEAVTKSEPVKHAIQQPDVNRMAHSTIKKEKAAPVTQVQQQPVEVKAVPEVIKEQEKELLAVAPSVDIKNAVVPDKSTELTQKTLTVDNMPEITKPEQAIAQAPVANRPAKQAKRHGIRNFGDLVNLVVAKVDKRKDKAIEFSDSDDDESMITAVNIGPVKVKAEERDGK</sequence>
<proteinExistence type="predicted"/>
<dbReference type="RefSeq" id="WP_147031606.1">
    <property type="nucleotide sequence ID" value="NZ_CP042436.1"/>
</dbReference>
<dbReference type="AlphaFoldDB" id="A0A5B8UV66"/>
<accession>A0A5B8UV66</accession>
<gene>
    <name evidence="2" type="ORF">FRZ54_10710</name>
</gene>
<keyword evidence="3" id="KW-1185">Reference proteome</keyword>
<dbReference type="EMBL" id="CP042436">
    <property type="protein sequence ID" value="QEC63030.1"/>
    <property type="molecule type" value="Genomic_DNA"/>
</dbReference>
<evidence type="ECO:0000313" key="3">
    <source>
        <dbReference type="Proteomes" id="UP000321479"/>
    </source>
</evidence>
<evidence type="ECO:0000256" key="1">
    <source>
        <dbReference type="SAM" id="Phobius"/>
    </source>
</evidence>